<dbReference type="EnsemblPlants" id="TuG1812G0200000012.01.T01">
    <property type="protein sequence ID" value="TuG1812G0200000012.01.T01.cds458397"/>
    <property type="gene ID" value="TuG1812G0200000012.01"/>
</dbReference>
<accession>A0A8R7TBB2</accession>
<keyword evidence="1" id="KW-0732">Signal</keyword>
<name>A0A8R7TBB2_TRIUA</name>
<protein>
    <recommendedName>
        <fullName evidence="4">Secreted protein</fullName>
    </recommendedName>
</protein>
<proteinExistence type="predicted"/>
<evidence type="ECO:0000256" key="1">
    <source>
        <dbReference type="SAM" id="SignalP"/>
    </source>
</evidence>
<sequence length="144" mass="15463">MNSSSCICIAVIHYLVAQKVPADCASWRPGSDTSHSGKARCGPLGFHVKDHAPIPTPPADPVHTVTLQAGNTFGIHRHRIVPPNKHRVAPQVSHSIPTWAALGIILENKYLILPYAAATACWERQSDHATCVPPDLVQVTLAGD</sequence>
<dbReference type="Proteomes" id="UP000015106">
    <property type="component" value="Chromosome 2"/>
</dbReference>
<evidence type="ECO:0000313" key="3">
    <source>
        <dbReference type="Proteomes" id="UP000015106"/>
    </source>
</evidence>
<dbReference type="Gramene" id="TuG1812G0200000012.01.T01">
    <property type="protein sequence ID" value="TuG1812G0200000012.01.T01.cds458397"/>
    <property type="gene ID" value="TuG1812G0200000012.01"/>
</dbReference>
<keyword evidence="3" id="KW-1185">Reference proteome</keyword>
<organism evidence="2 3">
    <name type="scientific">Triticum urartu</name>
    <name type="common">Red wild einkorn</name>
    <name type="synonym">Crithodium urartu</name>
    <dbReference type="NCBI Taxonomy" id="4572"/>
    <lineage>
        <taxon>Eukaryota</taxon>
        <taxon>Viridiplantae</taxon>
        <taxon>Streptophyta</taxon>
        <taxon>Embryophyta</taxon>
        <taxon>Tracheophyta</taxon>
        <taxon>Spermatophyta</taxon>
        <taxon>Magnoliopsida</taxon>
        <taxon>Liliopsida</taxon>
        <taxon>Poales</taxon>
        <taxon>Poaceae</taxon>
        <taxon>BOP clade</taxon>
        <taxon>Pooideae</taxon>
        <taxon>Triticodae</taxon>
        <taxon>Triticeae</taxon>
        <taxon>Triticinae</taxon>
        <taxon>Triticum</taxon>
    </lineage>
</organism>
<evidence type="ECO:0000313" key="2">
    <source>
        <dbReference type="EnsemblPlants" id="TuG1812G0200000012.01.T01.cds458397"/>
    </source>
</evidence>
<feature type="chain" id="PRO_5047001083" description="Secreted protein" evidence="1">
    <location>
        <begin position="18"/>
        <end position="144"/>
    </location>
</feature>
<feature type="signal peptide" evidence="1">
    <location>
        <begin position="1"/>
        <end position="17"/>
    </location>
</feature>
<dbReference type="AlphaFoldDB" id="A0A8R7TBB2"/>
<reference evidence="2" key="2">
    <citation type="submission" date="2018-03" db="EMBL/GenBank/DDBJ databases">
        <title>The Triticum urartu genome reveals the dynamic nature of wheat genome evolution.</title>
        <authorList>
            <person name="Ling H."/>
            <person name="Ma B."/>
            <person name="Shi X."/>
            <person name="Liu H."/>
            <person name="Dong L."/>
            <person name="Sun H."/>
            <person name="Cao Y."/>
            <person name="Gao Q."/>
            <person name="Zheng S."/>
            <person name="Li Y."/>
            <person name="Yu Y."/>
            <person name="Du H."/>
            <person name="Qi M."/>
            <person name="Li Y."/>
            <person name="Yu H."/>
            <person name="Cui Y."/>
            <person name="Wang N."/>
            <person name="Chen C."/>
            <person name="Wu H."/>
            <person name="Zhao Y."/>
            <person name="Zhang J."/>
            <person name="Li Y."/>
            <person name="Zhou W."/>
            <person name="Zhang B."/>
            <person name="Hu W."/>
            <person name="Eijk M."/>
            <person name="Tang J."/>
            <person name="Witsenboer H."/>
            <person name="Zhao S."/>
            <person name="Li Z."/>
            <person name="Zhang A."/>
            <person name="Wang D."/>
            <person name="Liang C."/>
        </authorList>
    </citation>
    <scope>NUCLEOTIDE SEQUENCE [LARGE SCALE GENOMIC DNA]</scope>
    <source>
        <strain evidence="2">cv. G1812</strain>
    </source>
</reference>
<evidence type="ECO:0008006" key="4">
    <source>
        <dbReference type="Google" id="ProtNLM"/>
    </source>
</evidence>
<reference evidence="2" key="3">
    <citation type="submission" date="2022-06" db="UniProtKB">
        <authorList>
            <consortium name="EnsemblPlants"/>
        </authorList>
    </citation>
    <scope>IDENTIFICATION</scope>
</reference>
<reference evidence="3" key="1">
    <citation type="journal article" date="2013" name="Nature">
        <title>Draft genome of the wheat A-genome progenitor Triticum urartu.</title>
        <authorList>
            <person name="Ling H.Q."/>
            <person name="Zhao S."/>
            <person name="Liu D."/>
            <person name="Wang J."/>
            <person name="Sun H."/>
            <person name="Zhang C."/>
            <person name="Fan H."/>
            <person name="Li D."/>
            <person name="Dong L."/>
            <person name="Tao Y."/>
            <person name="Gao C."/>
            <person name="Wu H."/>
            <person name="Li Y."/>
            <person name="Cui Y."/>
            <person name="Guo X."/>
            <person name="Zheng S."/>
            <person name="Wang B."/>
            <person name="Yu K."/>
            <person name="Liang Q."/>
            <person name="Yang W."/>
            <person name="Lou X."/>
            <person name="Chen J."/>
            <person name="Feng M."/>
            <person name="Jian J."/>
            <person name="Zhang X."/>
            <person name="Luo G."/>
            <person name="Jiang Y."/>
            <person name="Liu J."/>
            <person name="Wang Z."/>
            <person name="Sha Y."/>
            <person name="Zhang B."/>
            <person name="Wu H."/>
            <person name="Tang D."/>
            <person name="Shen Q."/>
            <person name="Xue P."/>
            <person name="Zou S."/>
            <person name="Wang X."/>
            <person name="Liu X."/>
            <person name="Wang F."/>
            <person name="Yang Y."/>
            <person name="An X."/>
            <person name="Dong Z."/>
            <person name="Zhang K."/>
            <person name="Zhang X."/>
            <person name="Luo M.C."/>
            <person name="Dvorak J."/>
            <person name="Tong Y."/>
            <person name="Wang J."/>
            <person name="Yang H."/>
            <person name="Li Z."/>
            <person name="Wang D."/>
            <person name="Zhang A."/>
            <person name="Wang J."/>
        </authorList>
    </citation>
    <scope>NUCLEOTIDE SEQUENCE</scope>
    <source>
        <strain evidence="3">cv. G1812</strain>
    </source>
</reference>